<sequence>MITLPKDTEAARVPFRQAEEEPLLSQHATSSASVSAPPFEPPPRFTPYRASYFEVGYQDICSHDPHLNTDGEALYRFLLERSQRPPFVRVNVRGTHTEHRTHWVTQRDSDGRTRQVSETHTETVTDFDFCIDIAPPLGTKPIQWSVPDREPTYRGKMVRELEEIALPGLGGIRRSKRRASRKELKRQKQWEEERRGRGLPPWCPPEDIERLLLEESSGSLSTPSPISVPYVNTLSAIEHNSLRSTKSLRQWADEYCRSPKRLKEFVYDQHLYGWNMSQIESAIRSTVVATPYNGDLEIAFIKYRSRIYIRPDNRLSKWLSNKWLFFLSIVLLVYPFIWLFKRFHSRGGGKWEVCGAAYPMKRWVPATDDGEPIPPETDEQGLPTLPPYEPYESRTPQYSQASPSSMPSPRMPLPSLPSPSGFGASFPTPTSTSSRLVQTSSGPKRLVGIREGEWFRKWEGAITRAVLSRYRSTTPLEDPGAIPGTVRTLDGYFG</sequence>
<evidence type="ECO:0000313" key="3">
    <source>
        <dbReference type="EMBL" id="EAU93130.1"/>
    </source>
</evidence>
<feature type="compositionally biased region" description="Basic residues" evidence="1">
    <location>
        <begin position="174"/>
        <end position="185"/>
    </location>
</feature>
<dbReference type="eggNOG" id="ENOG502S4VJ">
    <property type="taxonomic scope" value="Eukaryota"/>
</dbReference>
<feature type="region of interest" description="Disordered" evidence="1">
    <location>
        <begin position="367"/>
        <end position="441"/>
    </location>
</feature>
<gene>
    <name evidence="3" type="ORF">CC1G_12665</name>
</gene>
<reference evidence="3 4" key="1">
    <citation type="journal article" date="2010" name="Proc. Natl. Acad. Sci. U.S.A.">
        <title>Insights into evolution of multicellular fungi from the assembled chromosomes of the mushroom Coprinopsis cinerea (Coprinus cinereus).</title>
        <authorList>
            <person name="Stajich J.E."/>
            <person name="Wilke S.K."/>
            <person name="Ahren D."/>
            <person name="Au C.H."/>
            <person name="Birren B.W."/>
            <person name="Borodovsky M."/>
            <person name="Burns C."/>
            <person name="Canback B."/>
            <person name="Casselton L.A."/>
            <person name="Cheng C.K."/>
            <person name="Deng J."/>
            <person name="Dietrich F.S."/>
            <person name="Fargo D.C."/>
            <person name="Farman M.L."/>
            <person name="Gathman A.C."/>
            <person name="Goldberg J."/>
            <person name="Guigo R."/>
            <person name="Hoegger P.J."/>
            <person name="Hooker J.B."/>
            <person name="Huggins A."/>
            <person name="James T.Y."/>
            <person name="Kamada T."/>
            <person name="Kilaru S."/>
            <person name="Kodira C."/>
            <person name="Kues U."/>
            <person name="Kupfer D."/>
            <person name="Kwan H.S."/>
            <person name="Lomsadze A."/>
            <person name="Li W."/>
            <person name="Lilly W.W."/>
            <person name="Ma L.J."/>
            <person name="Mackey A.J."/>
            <person name="Manning G."/>
            <person name="Martin F."/>
            <person name="Muraguchi H."/>
            <person name="Natvig D.O."/>
            <person name="Palmerini H."/>
            <person name="Ramesh M.A."/>
            <person name="Rehmeyer C.J."/>
            <person name="Roe B.A."/>
            <person name="Shenoy N."/>
            <person name="Stanke M."/>
            <person name="Ter-Hovhannisyan V."/>
            <person name="Tunlid A."/>
            <person name="Velagapudi R."/>
            <person name="Vision T.J."/>
            <person name="Zeng Q."/>
            <person name="Zolan M.E."/>
            <person name="Pukkila P.J."/>
        </authorList>
    </citation>
    <scope>NUCLEOTIDE SEQUENCE [LARGE SCALE GENOMIC DNA]</scope>
    <source>
        <strain evidence="4">Okayama-7 / 130 / ATCC MYA-4618 / FGSC 9003</strain>
    </source>
</reference>
<dbReference type="KEGG" id="cci:CC1G_12665"/>
<dbReference type="GeneID" id="6005120"/>
<keyword evidence="4" id="KW-1185">Reference proteome</keyword>
<dbReference type="EMBL" id="AACS02000001">
    <property type="protein sequence ID" value="EAU93130.1"/>
    <property type="molecule type" value="Genomic_DNA"/>
</dbReference>
<dbReference type="AlphaFoldDB" id="A8N1E1"/>
<accession>A8N1E1</accession>
<evidence type="ECO:0000256" key="2">
    <source>
        <dbReference type="SAM" id="Phobius"/>
    </source>
</evidence>
<dbReference type="OMA" id="GGRWEVC"/>
<proteinExistence type="predicted"/>
<dbReference type="VEuPathDB" id="FungiDB:CC1G_12665"/>
<feature type="compositionally biased region" description="Polar residues" evidence="1">
    <location>
        <begin position="428"/>
        <end position="441"/>
    </location>
</feature>
<keyword evidence="2" id="KW-0812">Transmembrane</keyword>
<dbReference type="OrthoDB" id="203796at2759"/>
<evidence type="ECO:0000313" key="4">
    <source>
        <dbReference type="Proteomes" id="UP000001861"/>
    </source>
</evidence>
<feature type="compositionally biased region" description="Low complexity" evidence="1">
    <location>
        <begin position="418"/>
        <end position="427"/>
    </location>
</feature>
<dbReference type="Proteomes" id="UP000001861">
    <property type="component" value="Unassembled WGS sequence"/>
</dbReference>
<evidence type="ECO:0000256" key="1">
    <source>
        <dbReference type="SAM" id="MobiDB-lite"/>
    </source>
</evidence>
<comment type="caution">
    <text evidence="3">The sequence shown here is derived from an EMBL/GenBank/DDBJ whole genome shotgun (WGS) entry which is preliminary data.</text>
</comment>
<feature type="transmembrane region" description="Helical" evidence="2">
    <location>
        <begin position="323"/>
        <end position="340"/>
    </location>
</feature>
<keyword evidence="2" id="KW-0472">Membrane</keyword>
<feature type="region of interest" description="Disordered" evidence="1">
    <location>
        <begin position="174"/>
        <end position="202"/>
    </location>
</feature>
<dbReference type="PANTHER" id="PTHR37848">
    <property type="entry name" value="EXPRESSED PROTEIN"/>
    <property type="match status" value="1"/>
</dbReference>
<dbReference type="InParanoid" id="A8N1E1"/>
<feature type="region of interest" description="Disordered" evidence="1">
    <location>
        <begin position="1"/>
        <end position="42"/>
    </location>
</feature>
<feature type="compositionally biased region" description="Low complexity" evidence="1">
    <location>
        <begin position="396"/>
        <end position="408"/>
    </location>
</feature>
<feature type="compositionally biased region" description="Basic and acidic residues" evidence="1">
    <location>
        <begin position="186"/>
        <end position="196"/>
    </location>
</feature>
<protein>
    <submittedName>
        <fullName evidence="3">Uncharacterized protein</fullName>
    </submittedName>
</protein>
<feature type="compositionally biased region" description="Basic and acidic residues" evidence="1">
    <location>
        <begin position="1"/>
        <end position="10"/>
    </location>
</feature>
<keyword evidence="2" id="KW-1133">Transmembrane helix</keyword>
<name>A8N1E1_COPC7</name>
<dbReference type="PANTHER" id="PTHR37848:SF1">
    <property type="entry name" value="SUN DOMAIN-CONTAINING PROTEIN"/>
    <property type="match status" value="1"/>
</dbReference>
<dbReference type="RefSeq" id="XP_001828690.1">
    <property type="nucleotide sequence ID" value="XM_001828638.2"/>
</dbReference>
<feature type="compositionally biased region" description="Acidic residues" evidence="1">
    <location>
        <begin position="368"/>
        <end position="379"/>
    </location>
</feature>
<organism evidence="3 4">
    <name type="scientific">Coprinopsis cinerea (strain Okayama-7 / 130 / ATCC MYA-4618 / FGSC 9003)</name>
    <name type="common">Inky cap fungus</name>
    <name type="synonym">Hormographiella aspergillata</name>
    <dbReference type="NCBI Taxonomy" id="240176"/>
    <lineage>
        <taxon>Eukaryota</taxon>
        <taxon>Fungi</taxon>
        <taxon>Dikarya</taxon>
        <taxon>Basidiomycota</taxon>
        <taxon>Agaricomycotina</taxon>
        <taxon>Agaricomycetes</taxon>
        <taxon>Agaricomycetidae</taxon>
        <taxon>Agaricales</taxon>
        <taxon>Agaricineae</taxon>
        <taxon>Psathyrellaceae</taxon>
        <taxon>Coprinopsis</taxon>
    </lineage>
</organism>